<dbReference type="EMBL" id="FP565176">
    <property type="protein sequence ID" value="CBA16494.1"/>
    <property type="molecule type" value="Genomic_DNA"/>
</dbReference>
<dbReference type="InterPro" id="IPR000835">
    <property type="entry name" value="HTH_MarR-typ"/>
</dbReference>
<dbReference type="AlphaFoldDB" id="D2U8V0"/>
<dbReference type="GO" id="GO:0003677">
    <property type="term" value="F:DNA binding"/>
    <property type="evidence" value="ECO:0007669"/>
    <property type="project" value="UniProtKB-KW"/>
</dbReference>
<dbReference type="PATRIC" id="fig|29447.3.peg.1967"/>
<protein>
    <submittedName>
        <fullName evidence="5">Putative transcriptional regulator transcription regulator protein</fullName>
    </submittedName>
</protein>
<feature type="domain" description="HTH marR-type" evidence="4">
    <location>
        <begin position="9"/>
        <end position="143"/>
    </location>
</feature>
<dbReference type="SMART" id="SM00347">
    <property type="entry name" value="HTH_MARR"/>
    <property type="match status" value="1"/>
</dbReference>
<keyword evidence="3" id="KW-0804">Transcription</keyword>
<dbReference type="PANTHER" id="PTHR33164">
    <property type="entry name" value="TRANSCRIPTIONAL REGULATOR, MARR FAMILY"/>
    <property type="match status" value="1"/>
</dbReference>
<dbReference type="SUPFAM" id="SSF46785">
    <property type="entry name" value="Winged helix' DNA-binding domain"/>
    <property type="match status" value="1"/>
</dbReference>
<dbReference type="Pfam" id="PF12802">
    <property type="entry name" value="MarR_2"/>
    <property type="match status" value="1"/>
</dbReference>
<evidence type="ECO:0000256" key="3">
    <source>
        <dbReference type="ARBA" id="ARBA00023163"/>
    </source>
</evidence>
<proteinExistence type="predicted"/>
<evidence type="ECO:0000259" key="4">
    <source>
        <dbReference type="PROSITE" id="PS50995"/>
    </source>
</evidence>
<dbReference type="Proteomes" id="UP000001890">
    <property type="component" value="Chromosome"/>
</dbReference>
<accession>D2U8V0</accession>
<dbReference type="RefSeq" id="WP_012916494.1">
    <property type="nucleotide sequence ID" value="NC_013722.1"/>
</dbReference>
<keyword evidence="6" id="KW-1185">Reference proteome</keyword>
<dbReference type="STRING" id="380358.XALC_2010"/>
<keyword evidence="2" id="KW-0238">DNA-binding</keyword>
<dbReference type="GO" id="GO:0003700">
    <property type="term" value="F:DNA-binding transcription factor activity"/>
    <property type="evidence" value="ECO:0007669"/>
    <property type="project" value="InterPro"/>
</dbReference>
<gene>
    <name evidence="5" type="ordered locus">XALc_2010</name>
</gene>
<dbReference type="InterPro" id="IPR036390">
    <property type="entry name" value="WH_DNA-bd_sf"/>
</dbReference>
<dbReference type="KEGG" id="xal:XALC_2010"/>
<dbReference type="GeneID" id="57877315"/>
<evidence type="ECO:0000256" key="1">
    <source>
        <dbReference type="ARBA" id="ARBA00023015"/>
    </source>
</evidence>
<dbReference type="InterPro" id="IPR036388">
    <property type="entry name" value="WH-like_DNA-bd_sf"/>
</dbReference>
<dbReference type="Gene3D" id="1.10.10.10">
    <property type="entry name" value="Winged helix-like DNA-binding domain superfamily/Winged helix DNA-binding domain"/>
    <property type="match status" value="1"/>
</dbReference>
<dbReference type="GO" id="GO:0006950">
    <property type="term" value="P:response to stress"/>
    <property type="evidence" value="ECO:0007669"/>
    <property type="project" value="TreeGrafter"/>
</dbReference>
<dbReference type="PROSITE" id="PS50995">
    <property type="entry name" value="HTH_MARR_2"/>
    <property type="match status" value="1"/>
</dbReference>
<organism evidence="5 6">
    <name type="scientific">Xanthomonas albilineans (strain GPE PC73 / CFBP 7063)</name>
    <dbReference type="NCBI Taxonomy" id="380358"/>
    <lineage>
        <taxon>Bacteria</taxon>
        <taxon>Pseudomonadati</taxon>
        <taxon>Pseudomonadota</taxon>
        <taxon>Gammaproteobacteria</taxon>
        <taxon>Lysobacterales</taxon>
        <taxon>Lysobacteraceae</taxon>
        <taxon>Xanthomonas</taxon>
    </lineage>
</organism>
<dbReference type="PRINTS" id="PR00598">
    <property type="entry name" value="HTHMARR"/>
</dbReference>
<dbReference type="InterPro" id="IPR039422">
    <property type="entry name" value="MarR/SlyA-like"/>
</dbReference>
<evidence type="ECO:0000256" key="2">
    <source>
        <dbReference type="ARBA" id="ARBA00023125"/>
    </source>
</evidence>
<evidence type="ECO:0000313" key="5">
    <source>
        <dbReference type="EMBL" id="CBA16494.1"/>
    </source>
</evidence>
<reference evidence="5 6" key="1">
    <citation type="journal article" date="2009" name="BMC Genomics">
        <title>The complete genome sequence of Xanthomonas albilineans provides new insights into the reductive genome evolution of the xylem-limited Xanthomonadaceae.</title>
        <authorList>
            <person name="Pieretti I."/>
            <person name="Royer M."/>
            <person name="Barbe V."/>
            <person name="Carrere S."/>
            <person name="Koebnik R."/>
            <person name="Cociancich S."/>
            <person name="Couloux A."/>
            <person name="Darrasse A."/>
            <person name="Gouzy J."/>
            <person name="Jacques M.A."/>
            <person name="Lauber E."/>
            <person name="Manceau C."/>
            <person name="Mangenot S."/>
            <person name="Poussier S."/>
            <person name="Segurens B."/>
            <person name="Szurek B."/>
            <person name="Verdier V."/>
            <person name="Arlat M."/>
            <person name="Rott P."/>
        </authorList>
    </citation>
    <scope>NUCLEOTIDE SEQUENCE [LARGE SCALE GENOMIC DNA]</scope>
    <source>
        <strain evidence="6">GPE PC73 / CFBP 7063</strain>
    </source>
</reference>
<dbReference type="PANTHER" id="PTHR33164:SF64">
    <property type="entry name" value="TRANSCRIPTIONAL REGULATOR SLYA"/>
    <property type="match status" value="1"/>
</dbReference>
<name>D2U8V0_XANAP</name>
<dbReference type="OrthoDB" id="6195716at2"/>
<dbReference type="eggNOG" id="COG1846">
    <property type="taxonomic scope" value="Bacteria"/>
</dbReference>
<keyword evidence="1" id="KW-0805">Transcription regulation</keyword>
<sequence length="148" mass="16501">MSTFSSPDRPSFGLLLRQVRDALMRRLDAGMAELQLGLGASHYIGMKALAHMSPCSANALAQAIDQNPSAVTRLLDKFEELGWVRREAHAHDRRALRIVLNDDGRAMWEQLRLRGDEVIASALGDLSAEEREHLTSLLIRVRDSLNSL</sequence>
<evidence type="ECO:0000313" key="6">
    <source>
        <dbReference type="Proteomes" id="UP000001890"/>
    </source>
</evidence>